<dbReference type="InterPro" id="IPR040115">
    <property type="entry name" value="Lnp"/>
</dbReference>
<keyword evidence="1" id="KW-0862">Zinc</keyword>
<comment type="similarity">
    <text evidence="1">Belongs to the lunapark family.</text>
</comment>
<dbReference type="VEuPathDB" id="MicrosporidiaDB:NCER_101576"/>
<dbReference type="OMA" id="CALICEK"/>
<evidence type="ECO:0000256" key="1">
    <source>
        <dbReference type="RuleBase" id="RU367073"/>
    </source>
</evidence>
<dbReference type="GO" id="GO:0098826">
    <property type="term" value="C:endoplasmic reticulum tubular network membrane"/>
    <property type="evidence" value="ECO:0007669"/>
    <property type="project" value="UniProtKB-UniRule"/>
</dbReference>
<keyword evidence="1" id="KW-0256">Endoplasmic reticulum</keyword>
<evidence type="ECO:0000313" key="3">
    <source>
        <dbReference type="EMBL" id="KKO75228.1"/>
    </source>
</evidence>
<accession>A0A0F9WQL6</accession>
<proteinExistence type="inferred from homology"/>
<keyword evidence="1" id="KW-1133">Transmembrane helix</keyword>
<dbReference type="AlphaFoldDB" id="A0A0F9WQL6"/>
<comment type="subcellular location">
    <subcellularLocation>
        <location evidence="1">Endoplasmic reticulum membrane</location>
        <topology evidence="1">Multi-pass membrane protein</topology>
    </subcellularLocation>
</comment>
<name>A0A0F9WQL6_9MICR</name>
<reference evidence="3 4" key="1">
    <citation type="journal article" date="2015" name="Environ. Microbiol.">
        <title>Genome analyses suggest the presence of polyploidy and recent human-driven expansions in eight global populations of the honeybee pathogen Nosema ceranae.</title>
        <authorList>
            <person name="Pelin A."/>
            <person name="Selman M."/>
            <person name="Aris-Brosou S."/>
            <person name="Farinelli L."/>
            <person name="Corradi N."/>
        </authorList>
    </citation>
    <scope>NUCLEOTIDE SEQUENCE [LARGE SCALE GENOMIC DNA]</scope>
    <source>
        <strain evidence="3 4">PA08 1199</strain>
    </source>
</reference>
<dbReference type="GO" id="GO:1903373">
    <property type="term" value="P:positive regulation of endoplasmic reticulum tubular network organization"/>
    <property type="evidence" value="ECO:0007669"/>
    <property type="project" value="UniProtKB-UniRule"/>
</dbReference>
<comment type="domain">
    <text evidence="1">The C4-type zinc finger motif is necessary both for its ER three-way tubular junction localization and formation.</text>
</comment>
<dbReference type="OrthoDB" id="2193785at2759"/>
<dbReference type="GeneID" id="36319826"/>
<keyword evidence="4" id="KW-1185">Reference proteome</keyword>
<dbReference type="Proteomes" id="UP000034350">
    <property type="component" value="Unassembled WGS sequence"/>
</dbReference>
<dbReference type="RefSeq" id="XP_024330970.1">
    <property type="nucleotide sequence ID" value="XM_024474897.1"/>
</dbReference>
<keyword evidence="1" id="KW-0479">Metal-binding</keyword>
<sequence>MGNVVSKKKSTRDVLKNLDKMIIKFENNKKSIVKSQSTANCLTFYVFFILLTLSLIYAFCDEQSLVLFAIFPIISVCLLKFALSVFYNWRLENILLKLEDLREQQKEYIKILKEEDDYKATMELLEKYEGSTLRNTSFSRLSQKKPNVIEKVADIVLGDDPTKMYALICAHCHYHNGMVHPEDRMTEYICYNCGTKNKRTFSSNKEL</sequence>
<comment type="caution">
    <text evidence="3">The sequence shown here is derived from an EMBL/GenBank/DDBJ whole genome shotgun (WGS) entry which is preliminary data.</text>
</comment>
<dbReference type="EMBL" id="JPQZ01000027">
    <property type="protein sequence ID" value="KKO75228.1"/>
    <property type="molecule type" value="Genomic_DNA"/>
</dbReference>
<dbReference type="Pfam" id="PF10058">
    <property type="entry name" value="Zn_ribbon_10"/>
    <property type="match status" value="1"/>
</dbReference>
<keyword evidence="1" id="KW-0863">Zinc-finger</keyword>
<feature type="domain" description="Lunapark zinc ribbon" evidence="2">
    <location>
        <begin position="149"/>
        <end position="197"/>
    </location>
</feature>
<feature type="transmembrane region" description="Helical" evidence="1">
    <location>
        <begin position="39"/>
        <end position="59"/>
    </location>
</feature>
<feature type="transmembrane region" description="Helical" evidence="1">
    <location>
        <begin position="65"/>
        <end position="87"/>
    </location>
</feature>
<dbReference type="InterPro" id="IPR019273">
    <property type="entry name" value="Lunapark_Znf"/>
</dbReference>
<keyword evidence="1" id="KW-0472">Membrane</keyword>
<evidence type="ECO:0000259" key="2">
    <source>
        <dbReference type="Pfam" id="PF10058"/>
    </source>
</evidence>
<comment type="function">
    <text evidence="1">Plays a role in determining ER morphology.</text>
</comment>
<protein>
    <recommendedName>
        <fullName evidence="1">Endoplasmic reticulum junction formation protein lunapark</fullName>
    </recommendedName>
</protein>
<dbReference type="GO" id="GO:0008270">
    <property type="term" value="F:zinc ion binding"/>
    <property type="evidence" value="ECO:0007669"/>
    <property type="project" value="UniProtKB-KW"/>
</dbReference>
<organism evidence="3 4">
    <name type="scientific">Vairimorpha ceranae</name>
    <dbReference type="NCBI Taxonomy" id="40302"/>
    <lineage>
        <taxon>Eukaryota</taxon>
        <taxon>Fungi</taxon>
        <taxon>Fungi incertae sedis</taxon>
        <taxon>Microsporidia</taxon>
        <taxon>Nosematidae</taxon>
        <taxon>Vairimorpha</taxon>
    </lineage>
</organism>
<dbReference type="VEuPathDB" id="MicrosporidiaDB:G9O61_00g013470"/>
<dbReference type="GO" id="GO:0071788">
    <property type="term" value="P:endoplasmic reticulum tubular network maintenance"/>
    <property type="evidence" value="ECO:0007669"/>
    <property type="project" value="UniProtKB-UniRule"/>
</dbReference>
<gene>
    <name evidence="3" type="ORF">AAJ76_270007114</name>
</gene>
<dbReference type="VEuPathDB" id="MicrosporidiaDB:AAJ76_270007114"/>
<dbReference type="PANTHER" id="PTHR22166:SF12">
    <property type="entry name" value="ENDOPLASMIC RETICULUM JUNCTION FORMATION PROTEIN LUNAPARK"/>
    <property type="match status" value="1"/>
</dbReference>
<evidence type="ECO:0000313" key="4">
    <source>
        <dbReference type="Proteomes" id="UP000034350"/>
    </source>
</evidence>
<dbReference type="PANTHER" id="PTHR22166">
    <property type="entry name" value="ENDOPLASMIC RETICULUM JUNCTION FORMATION PROTEIN LUNAPARK"/>
    <property type="match status" value="1"/>
</dbReference>
<keyword evidence="1" id="KW-0812">Transmembrane</keyword>